<dbReference type="InterPro" id="IPR036028">
    <property type="entry name" value="SH3-like_dom_sf"/>
</dbReference>
<keyword evidence="3" id="KW-1185">Reference proteome</keyword>
<feature type="region of interest" description="Disordered" evidence="1">
    <location>
        <begin position="26"/>
        <end position="130"/>
    </location>
</feature>
<feature type="compositionally biased region" description="Acidic residues" evidence="1">
    <location>
        <begin position="863"/>
        <end position="877"/>
    </location>
</feature>
<feature type="compositionally biased region" description="Pro residues" evidence="1">
    <location>
        <begin position="248"/>
        <end position="265"/>
    </location>
</feature>
<feature type="compositionally biased region" description="Pro residues" evidence="1">
    <location>
        <begin position="189"/>
        <end position="198"/>
    </location>
</feature>
<feature type="compositionally biased region" description="Polar residues" evidence="1">
    <location>
        <begin position="842"/>
        <end position="853"/>
    </location>
</feature>
<feature type="compositionally biased region" description="Basic residues" evidence="1">
    <location>
        <begin position="656"/>
        <end position="671"/>
    </location>
</feature>
<feature type="compositionally biased region" description="Basic and acidic residues" evidence="1">
    <location>
        <begin position="679"/>
        <end position="700"/>
    </location>
</feature>
<dbReference type="PANTHER" id="PTHR16830">
    <property type="entry name" value="SH2 CONTAINING ADAPTOR PRAM-1 RELATED"/>
    <property type="match status" value="1"/>
</dbReference>
<feature type="region of interest" description="Disordered" evidence="1">
    <location>
        <begin position="842"/>
        <end position="900"/>
    </location>
</feature>
<feature type="compositionally biased region" description="Acidic residues" evidence="1">
    <location>
        <begin position="313"/>
        <end position="323"/>
    </location>
</feature>
<dbReference type="GO" id="GO:0007229">
    <property type="term" value="P:integrin-mediated signaling pathway"/>
    <property type="evidence" value="ECO:0007669"/>
    <property type="project" value="InterPro"/>
</dbReference>
<sequence length="999" mass="107751">MDQEDTLDFKALVAKFQEEKDFLKHHMIKPAAREKPRAVAPPQSPTHSLPAGARPSLLSSVSMEGRSGNAPRVIFKEDKKESEKPLIQIKSEEKPKKGKDKTKASKKKPDDGSADQKQKSGKEKKLPLLSVATKDDTAELVPAAAPSPLLQDLLLKKKGFLGLKKSPKRNSAEVPAEPILDTPSSEGPGPAPLIPAPPDFGNASAEPEYAAPKAPLPNIPTLPDSGAAVEIFPPPLEFTQPSAFTPDTPAPETPTPESEIPPPSLTPSLPVSRPASQNEIVLHPPGAAPTPPPGRAVSAPSPMASTPSPSPPELDELAAEEAGVEAVNIAEVDVPPRLLPLPPPAAADPPASIPPTLKAERPVSAPRALSRVEDVNPGKRSLCDQRIFNALEKARKKTSPTASQATSYSITPPPEELPPSIQDFPPIDYEGNGLLWKPVNGLDHRQAPPVLEGIAKEGPDIPELLVVPPPPPLKYLGLTPEKPSRPFSANQSQFIPPAPPVLHNEIPAPPELSETDTADVPEFDDVASESEWGNGEHTGPDTPDGQNLPEIYGNGMTFPRAKVHPAPAFGDQDNQEPMTLPRAMVIPAFGDQDNREPMTLPRAMVHAAPAFGDQDSQEPESSFQISQESPSPAGLEDVGADESPANVHEAAPASAAKKKGKSDGLRKRKGTLKNPYGEAQKETNEEKSKLGRFGKNDKKAAAGAEGPDEKELKKKEKQRLEKEKKELKEKQEREKKEQKEREKKENELKKKFKMSGQEDAMYQAKVSVTNKGRKNDLPVNSGDIVSIIRTTNCPKGKWLARDGSNNYGYIAVDHVELDIKEMLELGRKATVTRRSGNNNVIEEEVSSTGSRPSNHYPMSAESFTDDSEEWTGDDEEPLSPAPEPEYSTVSIGHNRTLSMPDMGNKDLSVNHVHSQSDISADGPNVQARHEALQKLAIFFHSPKPEKPAASGTEPETSPVLVTEEDVSLSEAGSTQEMDSDVADMIILPPPDLYADLSFE</sequence>
<feature type="compositionally biased region" description="Basic and acidic residues" evidence="1">
    <location>
        <begin position="74"/>
        <end position="126"/>
    </location>
</feature>
<feature type="compositionally biased region" description="Polar residues" evidence="1">
    <location>
        <begin position="887"/>
        <end position="897"/>
    </location>
</feature>
<feature type="region of interest" description="Disordered" evidence="1">
    <location>
        <begin position="942"/>
        <end position="983"/>
    </location>
</feature>
<name>A0AAW1E9J4_ZOAVI</name>
<feature type="compositionally biased region" description="Basic and acidic residues" evidence="1">
    <location>
        <begin position="707"/>
        <end position="749"/>
    </location>
</feature>
<proteinExistence type="predicted"/>
<feature type="compositionally biased region" description="Polar residues" evidence="1">
    <location>
        <begin position="619"/>
        <end position="630"/>
    </location>
</feature>
<evidence type="ECO:0000313" key="2">
    <source>
        <dbReference type="EMBL" id="KAK9518980.1"/>
    </source>
</evidence>
<evidence type="ECO:0000313" key="3">
    <source>
        <dbReference type="Proteomes" id="UP001488805"/>
    </source>
</evidence>
<feature type="region of interest" description="Disordered" evidence="1">
    <location>
        <begin position="335"/>
        <end position="376"/>
    </location>
</feature>
<feature type="region of interest" description="Disordered" evidence="1">
    <location>
        <begin position="393"/>
        <end position="425"/>
    </location>
</feature>
<dbReference type="GO" id="GO:0005886">
    <property type="term" value="C:plasma membrane"/>
    <property type="evidence" value="ECO:0007669"/>
    <property type="project" value="InterPro"/>
</dbReference>
<organism evidence="2 3">
    <name type="scientific">Zoarces viviparus</name>
    <name type="common">Viviparous eelpout</name>
    <name type="synonym">Blennius viviparus</name>
    <dbReference type="NCBI Taxonomy" id="48416"/>
    <lineage>
        <taxon>Eukaryota</taxon>
        <taxon>Metazoa</taxon>
        <taxon>Chordata</taxon>
        <taxon>Craniata</taxon>
        <taxon>Vertebrata</taxon>
        <taxon>Euteleostomi</taxon>
        <taxon>Actinopterygii</taxon>
        <taxon>Neopterygii</taxon>
        <taxon>Teleostei</taxon>
        <taxon>Neoteleostei</taxon>
        <taxon>Acanthomorphata</taxon>
        <taxon>Eupercaria</taxon>
        <taxon>Perciformes</taxon>
        <taxon>Cottioidei</taxon>
        <taxon>Zoarcales</taxon>
        <taxon>Zoarcidae</taxon>
        <taxon>Zoarcinae</taxon>
        <taxon>Zoarces</taxon>
    </lineage>
</organism>
<dbReference type="GO" id="GO:0050852">
    <property type="term" value="P:T cell receptor signaling pathway"/>
    <property type="evidence" value="ECO:0007669"/>
    <property type="project" value="TreeGrafter"/>
</dbReference>
<evidence type="ECO:0000256" key="1">
    <source>
        <dbReference type="SAM" id="MobiDB-lite"/>
    </source>
</evidence>
<dbReference type="Gene3D" id="2.30.30.40">
    <property type="entry name" value="SH3 Domains"/>
    <property type="match status" value="1"/>
</dbReference>
<dbReference type="PANTHER" id="PTHR16830:SF20">
    <property type="entry name" value="SI:CH211-188C16.1-RELATED"/>
    <property type="match status" value="1"/>
</dbReference>
<feature type="compositionally biased region" description="Acidic residues" evidence="1">
    <location>
        <begin position="513"/>
        <end position="528"/>
    </location>
</feature>
<accession>A0AAW1E9J4</accession>
<feature type="compositionally biased region" description="Polar residues" evidence="1">
    <location>
        <begin position="399"/>
        <end position="410"/>
    </location>
</feature>
<reference evidence="2 3" key="1">
    <citation type="journal article" date="2024" name="Genome Biol. Evol.">
        <title>Chromosome-level genome assembly of the viviparous eelpout Zoarces viviparus.</title>
        <authorList>
            <person name="Fuhrmann N."/>
            <person name="Brasseur M.V."/>
            <person name="Bakowski C.E."/>
            <person name="Podsiadlowski L."/>
            <person name="Prost S."/>
            <person name="Krehenwinkel H."/>
            <person name="Mayer C."/>
        </authorList>
    </citation>
    <scope>NUCLEOTIDE SEQUENCE [LARGE SCALE GENOMIC DNA]</scope>
    <source>
        <strain evidence="2">NO-MEL_2022_Ind0_liver</strain>
    </source>
</reference>
<gene>
    <name evidence="2" type="ORF">VZT92_021744</name>
</gene>
<dbReference type="AlphaFoldDB" id="A0AAW1E9J4"/>
<feature type="region of interest" description="Disordered" evidence="1">
    <location>
        <begin position="162"/>
        <end position="323"/>
    </location>
</feature>
<dbReference type="GO" id="GO:0072659">
    <property type="term" value="P:protein localization to plasma membrane"/>
    <property type="evidence" value="ECO:0007669"/>
    <property type="project" value="TreeGrafter"/>
</dbReference>
<dbReference type="SUPFAM" id="SSF50044">
    <property type="entry name" value="SH3-domain"/>
    <property type="match status" value="1"/>
</dbReference>
<dbReference type="InterPro" id="IPR043443">
    <property type="entry name" value="FYB1/2-like"/>
</dbReference>
<feature type="region of interest" description="Disordered" evidence="1">
    <location>
        <begin position="476"/>
        <end position="759"/>
    </location>
</feature>
<protein>
    <submittedName>
        <fullName evidence="2">Uncharacterized protein</fullName>
    </submittedName>
</protein>
<dbReference type="Proteomes" id="UP001488805">
    <property type="component" value="Unassembled WGS sequence"/>
</dbReference>
<comment type="caution">
    <text evidence="2">The sequence shown here is derived from an EMBL/GenBank/DDBJ whole genome shotgun (WGS) entry which is preliminary data.</text>
</comment>
<dbReference type="EMBL" id="JBCEZU010000434">
    <property type="protein sequence ID" value="KAK9518980.1"/>
    <property type="molecule type" value="Genomic_DNA"/>
</dbReference>
<dbReference type="FunFam" id="2.30.30.40:FF:000307">
    <property type="entry name" value="Predicted protein"/>
    <property type="match status" value="1"/>
</dbReference>
<feature type="compositionally biased region" description="Low complexity" evidence="1">
    <location>
        <begin position="298"/>
        <end position="307"/>
    </location>
</feature>
<feature type="compositionally biased region" description="Pro residues" evidence="1">
    <location>
        <begin position="337"/>
        <end position="353"/>
    </location>
</feature>